<dbReference type="OrthoDB" id="9795587at2"/>
<dbReference type="PANTHER" id="PTHR19372">
    <property type="entry name" value="SULFITE REDUCTASE"/>
    <property type="match status" value="1"/>
</dbReference>
<organism evidence="3 4">
    <name type="scientific">Kibdelosporangium aridum</name>
    <dbReference type="NCBI Taxonomy" id="2030"/>
    <lineage>
        <taxon>Bacteria</taxon>
        <taxon>Bacillati</taxon>
        <taxon>Actinomycetota</taxon>
        <taxon>Actinomycetes</taxon>
        <taxon>Pseudonocardiales</taxon>
        <taxon>Pseudonocardiaceae</taxon>
        <taxon>Kibdelosporangium</taxon>
    </lineage>
</organism>
<evidence type="ECO:0000313" key="3">
    <source>
        <dbReference type="EMBL" id="RSM84693.1"/>
    </source>
</evidence>
<feature type="transmembrane region" description="Helical" evidence="1">
    <location>
        <begin position="153"/>
        <end position="172"/>
    </location>
</feature>
<dbReference type="Gene3D" id="3.90.420.10">
    <property type="entry name" value="Oxidoreductase, molybdopterin-binding domain"/>
    <property type="match status" value="1"/>
</dbReference>
<reference evidence="3 4" key="1">
    <citation type="submission" date="2018-05" db="EMBL/GenBank/DDBJ databases">
        <title>Evolution of GPA BGCs.</title>
        <authorList>
            <person name="Waglechner N."/>
            <person name="Wright G.D."/>
        </authorList>
    </citation>
    <scope>NUCLEOTIDE SEQUENCE [LARGE SCALE GENOMIC DNA]</scope>
    <source>
        <strain evidence="3 4">A82846</strain>
    </source>
</reference>
<dbReference type="Proteomes" id="UP000287547">
    <property type="component" value="Unassembled WGS sequence"/>
</dbReference>
<feature type="transmembrane region" description="Helical" evidence="1">
    <location>
        <begin position="120"/>
        <end position="141"/>
    </location>
</feature>
<feature type="transmembrane region" description="Helical" evidence="1">
    <location>
        <begin position="69"/>
        <end position="88"/>
    </location>
</feature>
<dbReference type="EMBL" id="QHKI01000015">
    <property type="protein sequence ID" value="RSM84693.1"/>
    <property type="molecule type" value="Genomic_DNA"/>
</dbReference>
<dbReference type="InterPro" id="IPR014756">
    <property type="entry name" value="Ig_E-set"/>
</dbReference>
<dbReference type="GO" id="GO:0008482">
    <property type="term" value="F:sulfite oxidase activity"/>
    <property type="evidence" value="ECO:0007669"/>
    <property type="project" value="TreeGrafter"/>
</dbReference>
<accession>A0A428Z9G3</accession>
<dbReference type="PANTHER" id="PTHR19372:SF7">
    <property type="entry name" value="SULFITE OXIDASE, MITOCHONDRIAL"/>
    <property type="match status" value="1"/>
</dbReference>
<feature type="transmembrane region" description="Helical" evidence="1">
    <location>
        <begin position="95"/>
        <end position="114"/>
    </location>
</feature>
<dbReference type="Gene3D" id="2.60.40.650">
    <property type="match status" value="1"/>
</dbReference>
<gene>
    <name evidence="3" type="ORF">DMH04_19590</name>
</gene>
<name>A0A428Z9G3_KIBAR</name>
<dbReference type="SUPFAM" id="SSF56524">
    <property type="entry name" value="Oxidoreductase molybdopterin-binding domain"/>
    <property type="match status" value="1"/>
</dbReference>
<dbReference type="RefSeq" id="WP_051794463.1">
    <property type="nucleotide sequence ID" value="NZ_QHKI01000015.1"/>
</dbReference>
<keyword evidence="1" id="KW-1133">Transmembrane helix</keyword>
<dbReference type="GO" id="GO:0006790">
    <property type="term" value="P:sulfur compound metabolic process"/>
    <property type="evidence" value="ECO:0007669"/>
    <property type="project" value="TreeGrafter"/>
</dbReference>
<evidence type="ECO:0000259" key="2">
    <source>
        <dbReference type="Pfam" id="PF00174"/>
    </source>
</evidence>
<comment type="caution">
    <text evidence="3">The sequence shown here is derived from an EMBL/GenBank/DDBJ whole genome shotgun (WGS) entry which is preliminary data.</text>
</comment>
<dbReference type="InterPro" id="IPR000572">
    <property type="entry name" value="OxRdtase_Mopterin-bd_dom"/>
</dbReference>
<dbReference type="Pfam" id="PF00174">
    <property type="entry name" value="Oxidored_molyb"/>
    <property type="match status" value="1"/>
</dbReference>
<evidence type="ECO:0000256" key="1">
    <source>
        <dbReference type="SAM" id="Phobius"/>
    </source>
</evidence>
<dbReference type="SUPFAM" id="SSF81296">
    <property type="entry name" value="E set domains"/>
    <property type="match status" value="1"/>
</dbReference>
<keyword evidence="1" id="KW-0812">Transmembrane</keyword>
<keyword evidence="1" id="KW-0472">Membrane</keyword>
<dbReference type="GO" id="GO:0043546">
    <property type="term" value="F:molybdopterin cofactor binding"/>
    <property type="evidence" value="ECO:0007669"/>
    <property type="project" value="TreeGrafter"/>
</dbReference>
<sequence>MPSMTLSPRRAVTVGALAVAAALAAGHLVAGIISPNASPFLAVGNTAIDLTPAAVKDFAIRTFGTYDKVVLLGGMGLVLVVIAVAAGLMSRKGPVPGIVVAILLGGTGIAAVLARPDLSLLAVLAPIASLVSGTAVFYWLHRLRPTPASGRRRFLFVSAGVIAAGVGGQLLATRDVSGSRAAVGDLTPASPAPPIPPDADFGTPRFITSNRDFYRVDTALTVPQLRAEDYALRIHGAVDKELLLSFGDIRRLPLVERTITLTCVSNEVGGPYMSTSNFIGVPLREILAEAGVKPGADQLFSTSVDGWTAGTPVADVVDRGLLAIGMNGEPLPVEHGFPARMVVPGLYGFVSATKWVVDMELTTFAAKKAYWLNRGWAERAPIKTQSRIDAPSGFARVRAGKVLITGTAWAQTRGIAKVEVRANNGPWIPARLAAEVNVDTWRMWRAELDLSPGLHSVECRATDKAGYTQTDQRVPPIPDGATGWHSTTFTAEA</sequence>
<dbReference type="GO" id="GO:0020037">
    <property type="term" value="F:heme binding"/>
    <property type="evidence" value="ECO:0007669"/>
    <property type="project" value="TreeGrafter"/>
</dbReference>
<dbReference type="InterPro" id="IPR036374">
    <property type="entry name" value="OxRdtase_Mopterin-bd_sf"/>
</dbReference>
<dbReference type="AlphaFoldDB" id="A0A428Z9G3"/>
<evidence type="ECO:0000313" key="4">
    <source>
        <dbReference type="Proteomes" id="UP000287547"/>
    </source>
</evidence>
<protein>
    <submittedName>
        <fullName evidence="3">Molybdopterin-binding protein</fullName>
    </submittedName>
</protein>
<proteinExistence type="predicted"/>
<feature type="domain" description="Oxidoreductase molybdopterin-binding" evidence="2">
    <location>
        <begin position="220"/>
        <end position="370"/>
    </location>
</feature>